<dbReference type="SUPFAM" id="SSF102588">
    <property type="entry name" value="LmbE-like"/>
    <property type="match status" value="1"/>
</dbReference>
<sequence>MPTETVRVLVVGAHPDDCDLKAGGVACKYADRGDEVLFVSMTNGEAGHHELAGRELVERRRAEAEASAAVAGAEFEMFDVPDGRLEPSLENRDRLIRTIREFRPDLVLTHRPNDYHPDHRYTAQLVRDAAYLVAVPNVCPATPALDRNPVFAYLSDGFDRPYPFSPDVVVDVDDVADRKFEMLDCHESQMYEWLPHVEDALAEVPDDPDARFEWLRDGGLPHVEALADVSDRFRDALVERYGADGEDVRYAEAFEVSEYGRPLTDDAAERLFPF</sequence>
<keyword evidence="1" id="KW-0614">Plasmid</keyword>
<dbReference type="GeneID" id="72187606"/>
<dbReference type="Gene3D" id="3.40.50.10320">
    <property type="entry name" value="LmbE-like"/>
    <property type="match status" value="1"/>
</dbReference>
<organism evidence="1 2">
    <name type="scientific">Halorussus limi</name>
    <dbReference type="NCBI Taxonomy" id="2938695"/>
    <lineage>
        <taxon>Archaea</taxon>
        <taxon>Methanobacteriati</taxon>
        <taxon>Methanobacteriota</taxon>
        <taxon>Stenosarchaea group</taxon>
        <taxon>Halobacteria</taxon>
        <taxon>Halobacteriales</taxon>
        <taxon>Haladaptataceae</taxon>
        <taxon>Halorussus</taxon>
    </lineage>
</organism>
<protein>
    <submittedName>
        <fullName evidence="1">PIG-L family deacetylase</fullName>
    </submittedName>
</protein>
<dbReference type="KEGG" id="halx:M0R89_20365"/>
<dbReference type="AlphaFoldDB" id="A0A8U0I2C2"/>
<gene>
    <name evidence="1" type="ORF">M0R89_20365</name>
</gene>
<evidence type="ECO:0000313" key="2">
    <source>
        <dbReference type="Proteomes" id="UP000830729"/>
    </source>
</evidence>
<accession>A0A8U0I2C2</accession>
<geneLocation type="plasmid" evidence="1 2">
    <name>unnamed2</name>
</geneLocation>
<dbReference type="Proteomes" id="UP000830729">
    <property type="component" value="Plasmid unnamed2"/>
</dbReference>
<reference evidence="1 2" key="1">
    <citation type="submission" date="2022-04" db="EMBL/GenBank/DDBJ databases">
        <title>Diverse halophilic archaea isolated from saline environments.</title>
        <authorList>
            <person name="Cui H.-L."/>
        </authorList>
    </citation>
    <scope>NUCLEOTIDE SEQUENCE [LARGE SCALE GENOMIC DNA]</scope>
    <source>
        <strain evidence="1 2">XZYJT49</strain>
        <plasmid evidence="1 2">unnamed2</plasmid>
    </source>
</reference>
<evidence type="ECO:0000313" key="1">
    <source>
        <dbReference type="EMBL" id="UPV76824.1"/>
    </source>
</evidence>
<name>A0A8U0I2C2_9EURY</name>
<dbReference type="InterPro" id="IPR024078">
    <property type="entry name" value="LmbE-like_dom_sf"/>
</dbReference>
<dbReference type="PANTHER" id="PTHR12993">
    <property type="entry name" value="N-ACETYLGLUCOSAMINYL-PHOSPHATIDYLINOSITOL DE-N-ACETYLASE-RELATED"/>
    <property type="match status" value="1"/>
</dbReference>
<proteinExistence type="predicted"/>
<dbReference type="EMBL" id="CP096661">
    <property type="protein sequence ID" value="UPV76824.1"/>
    <property type="molecule type" value="Genomic_DNA"/>
</dbReference>
<dbReference type="Pfam" id="PF02585">
    <property type="entry name" value="PIG-L"/>
    <property type="match status" value="1"/>
</dbReference>
<dbReference type="InterPro" id="IPR003737">
    <property type="entry name" value="GlcNAc_PI_deacetylase-related"/>
</dbReference>
<dbReference type="RefSeq" id="WP_248652857.1">
    <property type="nucleotide sequence ID" value="NZ_CP096661.1"/>
</dbReference>
<dbReference type="PANTHER" id="PTHR12993:SF11">
    <property type="entry name" value="N-ACETYLGLUCOSAMINYL-PHOSPHATIDYLINOSITOL DE-N-ACETYLASE"/>
    <property type="match status" value="1"/>
</dbReference>
<keyword evidence="2" id="KW-1185">Reference proteome</keyword>
<dbReference type="GO" id="GO:0016811">
    <property type="term" value="F:hydrolase activity, acting on carbon-nitrogen (but not peptide) bonds, in linear amides"/>
    <property type="evidence" value="ECO:0007669"/>
    <property type="project" value="TreeGrafter"/>
</dbReference>